<comment type="caution">
    <text evidence="1">The sequence shown here is derived from an EMBL/GenBank/DDBJ whole genome shotgun (WGS) entry which is preliminary data.</text>
</comment>
<protein>
    <submittedName>
        <fullName evidence="1">Uncharacterized protein</fullName>
    </submittedName>
</protein>
<keyword evidence="2" id="KW-1185">Reference proteome</keyword>
<proteinExistence type="predicted"/>
<evidence type="ECO:0000313" key="1">
    <source>
        <dbReference type="EMBL" id="KAK9802759.1"/>
    </source>
</evidence>
<dbReference type="Proteomes" id="UP001465755">
    <property type="component" value="Unassembled WGS sequence"/>
</dbReference>
<name>A0AAW1P240_9CHLO</name>
<reference evidence="1 2" key="1">
    <citation type="journal article" date="2024" name="Nat. Commun.">
        <title>Phylogenomics reveals the evolutionary origins of lichenization in chlorophyte algae.</title>
        <authorList>
            <person name="Puginier C."/>
            <person name="Libourel C."/>
            <person name="Otte J."/>
            <person name="Skaloud P."/>
            <person name="Haon M."/>
            <person name="Grisel S."/>
            <person name="Petersen M."/>
            <person name="Berrin J.G."/>
            <person name="Delaux P.M."/>
            <person name="Dal Grande F."/>
            <person name="Keller J."/>
        </authorList>
    </citation>
    <scope>NUCLEOTIDE SEQUENCE [LARGE SCALE GENOMIC DNA]</scope>
    <source>
        <strain evidence="1 2">SAG 2036</strain>
    </source>
</reference>
<organism evidence="1 2">
    <name type="scientific">Symbiochloris irregularis</name>
    <dbReference type="NCBI Taxonomy" id="706552"/>
    <lineage>
        <taxon>Eukaryota</taxon>
        <taxon>Viridiplantae</taxon>
        <taxon>Chlorophyta</taxon>
        <taxon>core chlorophytes</taxon>
        <taxon>Trebouxiophyceae</taxon>
        <taxon>Trebouxiales</taxon>
        <taxon>Trebouxiaceae</taxon>
        <taxon>Symbiochloris</taxon>
    </lineage>
</organism>
<accession>A0AAW1P240</accession>
<sequence length="324" mass="36168">MWRQLLDATDTIQTYMTRTGLLFPQAVGKSLQDVAAGTDLDPYDYQSDASVMLTAPGWAKAMTTPEVTHLARQELSLEAATALAATAASLRWNTSKDVCGGVMGNFVCSMLLARFWLLGGGSLSPRSTRKVLRKRMLALTPGAVGSEAVLYRRFAVRPLLLARDTKEYFLFSKGTSKEGLRVNTWDPQQQPDSGRSIIHERWDPDIPEQLVQGWQDPNFLVLHKIHAGDHAPISDMRIWFPATDVSPRTVLLVKCNLEGGNRAQSILSLKKDYEACRAAFERYHQEHPEDKCHRPACRLWKENACLPLHPVSCADTQAVFSCTQ</sequence>
<gene>
    <name evidence="1" type="ORF">WJX73_009604</name>
</gene>
<evidence type="ECO:0000313" key="2">
    <source>
        <dbReference type="Proteomes" id="UP001465755"/>
    </source>
</evidence>
<dbReference type="EMBL" id="JALJOQ010000068">
    <property type="protein sequence ID" value="KAK9802759.1"/>
    <property type="molecule type" value="Genomic_DNA"/>
</dbReference>
<dbReference type="AlphaFoldDB" id="A0AAW1P240"/>